<proteinExistence type="predicted"/>
<organism evidence="2 3">
    <name type="scientific">Heracleum sosnowskyi</name>
    <dbReference type="NCBI Taxonomy" id="360622"/>
    <lineage>
        <taxon>Eukaryota</taxon>
        <taxon>Viridiplantae</taxon>
        <taxon>Streptophyta</taxon>
        <taxon>Embryophyta</taxon>
        <taxon>Tracheophyta</taxon>
        <taxon>Spermatophyta</taxon>
        <taxon>Magnoliopsida</taxon>
        <taxon>eudicotyledons</taxon>
        <taxon>Gunneridae</taxon>
        <taxon>Pentapetalae</taxon>
        <taxon>asterids</taxon>
        <taxon>campanulids</taxon>
        <taxon>Apiales</taxon>
        <taxon>Apiaceae</taxon>
        <taxon>Apioideae</taxon>
        <taxon>apioid superclade</taxon>
        <taxon>Tordylieae</taxon>
        <taxon>Tordyliinae</taxon>
        <taxon>Heracleum</taxon>
    </lineage>
</organism>
<dbReference type="SUPFAM" id="SSF54001">
    <property type="entry name" value="Cysteine proteinases"/>
    <property type="match status" value="1"/>
</dbReference>
<comment type="caution">
    <text evidence="2">The sequence shown here is derived from an EMBL/GenBank/DDBJ whole genome shotgun (WGS) entry which is preliminary data.</text>
</comment>
<dbReference type="GO" id="GO:0006508">
    <property type="term" value="P:proteolysis"/>
    <property type="evidence" value="ECO:0007669"/>
    <property type="project" value="InterPro"/>
</dbReference>
<dbReference type="GO" id="GO:0008234">
    <property type="term" value="F:cysteine-type peptidase activity"/>
    <property type="evidence" value="ECO:0007669"/>
    <property type="project" value="InterPro"/>
</dbReference>
<keyword evidence="3" id="KW-1185">Reference proteome</keyword>
<reference evidence="2" key="1">
    <citation type="submission" date="2023-02" db="EMBL/GenBank/DDBJ databases">
        <title>Genome of toxic invasive species Heracleum sosnowskyi carries increased number of genes despite the absence of recent whole-genome duplications.</title>
        <authorList>
            <person name="Schelkunov M."/>
            <person name="Shtratnikova V."/>
            <person name="Makarenko M."/>
            <person name="Klepikova A."/>
            <person name="Omelchenko D."/>
            <person name="Novikova G."/>
            <person name="Obukhova E."/>
            <person name="Bogdanov V."/>
            <person name="Penin A."/>
            <person name="Logacheva M."/>
        </authorList>
    </citation>
    <scope>NUCLEOTIDE SEQUENCE</scope>
    <source>
        <strain evidence="2">Hsosn_3</strain>
        <tissue evidence="2">Leaf</tissue>
    </source>
</reference>
<name>A0AAD8I9S4_9APIA</name>
<evidence type="ECO:0000313" key="3">
    <source>
        <dbReference type="Proteomes" id="UP001237642"/>
    </source>
</evidence>
<dbReference type="Proteomes" id="UP001237642">
    <property type="component" value="Unassembled WGS sequence"/>
</dbReference>
<feature type="domain" description="Peptidase C1A papain C-terminal" evidence="1">
    <location>
        <begin position="24"/>
        <end position="167"/>
    </location>
</feature>
<dbReference type="Gene3D" id="3.90.70.10">
    <property type="entry name" value="Cysteine proteinases"/>
    <property type="match status" value="1"/>
</dbReference>
<protein>
    <recommendedName>
        <fullName evidence="1">Peptidase C1A papain C-terminal domain-containing protein</fullName>
    </recommendedName>
</protein>
<evidence type="ECO:0000259" key="1">
    <source>
        <dbReference type="Pfam" id="PF00112"/>
    </source>
</evidence>
<sequence>MSDNVIFAGQHNVYQKLRGLWVNMIDQLDCNCCWAITVAATATSDYYRRTLLRKHQLSPQDILDRVWYYYYEDVKNKKRDTAGCFQCGLRIPFELVRDKGVGFLEDYPFEAKLNEKKDPVQKSEYPRIVIEDFQMRMTKLKVFEALTVETRIVIGVIDVTNEFCDYKGVL</sequence>
<evidence type="ECO:0000313" key="2">
    <source>
        <dbReference type="EMBL" id="KAK1381119.1"/>
    </source>
</evidence>
<accession>A0AAD8I9S4</accession>
<dbReference type="EMBL" id="JAUIZM010000006">
    <property type="protein sequence ID" value="KAK1381119.1"/>
    <property type="molecule type" value="Genomic_DNA"/>
</dbReference>
<reference evidence="2" key="2">
    <citation type="submission" date="2023-05" db="EMBL/GenBank/DDBJ databases">
        <authorList>
            <person name="Schelkunov M.I."/>
        </authorList>
    </citation>
    <scope>NUCLEOTIDE SEQUENCE</scope>
    <source>
        <strain evidence="2">Hsosn_3</strain>
        <tissue evidence="2">Leaf</tissue>
    </source>
</reference>
<dbReference type="InterPro" id="IPR038765">
    <property type="entry name" value="Papain-like_cys_pep_sf"/>
</dbReference>
<gene>
    <name evidence="2" type="ORF">POM88_027863</name>
</gene>
<dbReference type="InterPro" id="IPR000668">
    <property type="entry name" value="Peptidase_C1A_C"/>
</dbReference>
<dbReference type="Pfam" id="PF00112">
    <property type="entry name" value="Peptidase_C1"/>
    <property type="match status" value="1"/>
</dbReference>
<dbReference type="AlphaFoldDB" id="A0AAD8I9S4"/>